<evidence type="ECO:0000256" key="3">
    <source>
        <dbReference type="ARBA" id="ARBA00011152"/>
    </source>
</evidence>
<dbReference type="NCBIfam" id="TIGR00735">
    <property type="entry name" value="hisF"/>
    <property type="match status" value="1"/>
</dbReference>
<comment type="function">
    <text evidence="8">IGPS catalyzes the conversion of PRFAR and glutamine to IGP, AICAR and glutamate. The HisF subunit catalyzes the cyclization activity that produces IGP and AICAR from PRFAR using the ammonia provided by the HisH subunit.</text>
</comment>
<dbReference type="InterPro" id="IPR004651">
    <property type="entry name" value="HisF"/>
</dbReference>
<comment type="pathway">
    <text evidence="1">Amino-acid biosynthesis; L-histidine biosynthesis; L-histidine from 5-phospho-alpha-D-ribose 1-diphosphate: step 5/9.</text>
</comment>
<sequence>MLCKRIIPCLDVQNGLVVKGVQFKNHVVMGGIVELAAKYSDVGADELVFYDISASTEEKMVNKNWVKKIAEVINIPFCVAGGIKSLEDARLILNEGADKISINTPALLNPMLIKQLSDEFGAQCIVVGMDIKTVNSKHLVYAKTGNEATAYSSKIEASEWLETIQTLGAGEVVINSMNQDGMRNGYDLQLIKDLSNHCTIPMIASGGAGCMEDFTEVFKSTNVDGALAASVFHKDIFTIQELKNFLQSNNINVRG</sequence>
<name>A0A0R2PMV9_9GAMM</name>
<gene>
    <name evidence="12" type="ORF">ABR63_04850</name>
</gene>
<comment type="caution">
    <text evidence="12">The sequence shown here is derived from an EMBL/GenBank/DDBJ whole genome shotgun (WGS) entry which is preliminary data.</text>
</comment>
<dbReference type="Pfam" id="PF00977">
    <property type="entry name" value="His_biosynth"/>
    <property type="match status" value="1"/>
</dbReference>
<dbReference type="EC" id="4.3.2.10" evidence="4"/>
<dbReference type="PANTHER" id="PTHR21235">
    <property type="entry name" value="IMIDAZOLE GLYCEROL PHOSPHATE SYNTHASE SUBUNIT HISF/H IGP SYNTHASE SUBUNIT HISF/H"/>
    <property type="match status" value="1"/>
</dbReference>
<evidence type="ECO:0000256" key="11">
    <source>
        <dbReference type="RuleBase" id="RU003657"/>
    </source>
</evidence>
<dbReference type="Proteomes" id="UP000050874">
    <property type="component" value="Unassembled WGS sequence"/>
</dbReference>
<evidence type="ECO:0000256" key="1">
    <source>
        <dbReference type="ARBA" id="ARBA00005091"/>
    </source>
</evidence>
<evidence type="ECO:0000256" key="6">
    <source>
        <dbReference type="ARBA" id="ARBA00023102"/>
    </source>
</evidence>
<evidence type="ECO:0000256" key="4">
    <source>
        <dbReference type="ARBA" id="ARBA00012809"/>
    </source>
</evidence>
<evidence type="ECO:0000256" key="7">
    <source>
        <dbReference type="ARBA" id="ARBA00023239"/>
    </source>
</evidence>
<dbReference type="InterPro" id="IPR013785">
    <property type="entry name" value="Aldolase_TIM"/>
</dbReference>
<dbReference type="InterPro" id="IPR006062">
    <property type="entry name" value="His_biosynth"/>
</dbReference>
<evidence type="ECO:0000256" key="9">
    <source>
        <dbReference type="ARBA" id="ARBA00030264"/>
    </source>
</evidence>
<evidence type="ECO:0000256" key="8">
    <source>
        <dbReference type="ARBA" id="ARBA00025475"/>
    </source>
</evidence>
<dbReference type="AlphaFoldDB" id="A0A0R2PMV9"/>
<evidence type="ECO:0000256" key="5">
    <source>
        <dbReference type="ARBA" id="ARBA00022605"/>
    </source>
</evidence>
<comment type="similarity">
    <text evidence="2 11">Belongs to the HisA/HisF family.</text>
</comment>
<dbReference type="InterPro" id="IPR011060">
    <property type="entry name" value="RibuloseP-bd_barrel"/>
</dbReference>
<evidence type="ECO:0000256" key="10">
    <source>
        <dbReference type="ARBA" id="ARBA00047838"/>
    </source>
</evidence>
<dbReference type="SUPFAM" id="SSF51366">
    <property type="entry name" value="Ribulose-phoshate binding barrel"/>
    <property type="match status" value="1"/>
</dbReference>
<dbReference type="CDD" id="cd04731">
    <property type="entry name" value="HisF"/>
    <property type="match status" value="1"/>
</dbReference>
<keyword evidence="7" id="KW-0456">Lyase</keyword>
<evidence type="ECO:0000313" key="12">
    <source>
        <dbReference type="EMBL" id="KRO37181.1"/>
    </source>
</evidence>
<reference evidence="13" key="1">
    <citation type="submission" date="2015-10" db="EMBL/GenBank/DDBJ databases">
        <title>Metagenome-Assembled Genomes uncover a global brackish microbiome.</title>
        <authorList>
            <person name="Hugerth L.W."/>
            <person name="Larsson J."/>
            <person name="Alneberg J."/>
            <person name="Lindh M.V."/>
            <person name="Legrand C."/>
            <person name="Pinhassi J."/>
            <person name="Andersson A."/>
        </authorList>
    </citation>
    <scope>NUCLEOTIDE SEQUENCE [LARGE SCALE GENOMIC DNA]</scope>
</reference>
<dbReference type="UniPathway" id="UPA00031">
    <property type="reaction ID" value="UER00010"/>
</dbReference>
<comment type="subunit">
    <text evidence="3">Heterodimer of HisH and HisF.</text>
</comment>
<comment type="catalytic activity">
    <reaction evidence="10">
        <text>5-[(5-phospho-1-deoxy-D-ribulos-1-ylimino)methylamino]-1-(5-phospho-beta-D-ribosyl)imidazole-4-carboxamide + L-glutamine = D-erythro-1-(imidazol-4-yl)glycerol 3-phosphate + 5-amino-1-(5-phospho-beta-D-ribosyl)imidazole-4-carboxamide + L-glutamate + H(+)</text>
        <dbReference type="Rhea" id="RHEA:24793"/>
        <dbReference type="ChEBI" id="CHEBI:15378"/>
        <dbReference type="ChEBI" id="CHEBI:29985"/>
        <dbReference type="ChEBI" id="CHEBI:58278"/>
        <dbReference type="ChEBI" id="CHEBI:58359"/>
        <dbReference type="ChEBI" id="CHEBI:58475"/>
        <dbReference type="ChEBI" id="CHEBI:58525"/>
        <dbReference type="EC" id="4.3.2.10"/>
    </reaction>
</comment>
<protein>
    <recommendedName>
        <fullName evidence="4">imidazole glycerol-phosphate synthase</fullName>
        <ecNumber evidence="4">4.3.2.10</ecNumber>
    </recommendedName>
    <alternativeName>
        <fullName evidence="9">IGP synthase cyclase subunit</fullName>
    </alternativeName>
</protein>
<evidence type="ECO:0000256" key="2">
    <source>
        <dbReference type="ARBA" id="ARBA00009667"/>
    </source>
</evidence>
<dbReference type="InterPro" id="IPR050064">
    <property type="entry name" value="IGPS_HisA/HisF"/>
</dbReference>
<evidence type="ECO:0000313" key="13">
    <source>
        <dbReference type="Proteomes" id="UP000050874"/>
    </source>
</evidence>
<dbReference type="GO" id="GO:0016829">
    <property type="term" value="F:lyase activity"/>
    <property type="evidence" value="ECO:0007669"/>
    <property type="project" value="UniProtKB-KW"/>
</dbReference>
<accession>A0A0R2PMV9</accession>
<proteinExistence type="inferred from homology"/>
<dbReference type="PANTHER" id="PTHR21235:SF2">
    <property type="entry name" value="IMIDAZOLE GLYCEROL PHOSPHATE SYNTHASE HISHF"/>
    <property type="match status" value="1"/>
</dbReference>
<organism evidence="12 13">
    <name type="scientific">SAR86 cluster bacterium BACL1 MAG-120920-bin57</name>
    <dbReference type="NCBI Taxonomy" id="1655571"/>
    <lineage>
        <taxon>Bacteria</taxon>
        <taxon>Pseudomonadati</taxon>
        <taxon>Pseudomonadota</taxon>
        <taxon>Gammaproteobacteria</taxon>
        <taxon>SAR86 cluster</taxon>
    </lineage>
</organism>
<dbReference type="Gene3D" id="3.20.20.70">
    <property type="entry name" value="Aldolase class I"/>
    <property type="match status" value="1"/>
</dbReference>
<keyword evidence="5 11" id="KW-0028">Amino-acid biosynthesis</keyword>
<dbReference type="GO" id="GO:0000105">
    <property type="term" value="P:L-histidine biosynthetic process"/>
    <property type="evidence" value="ECO:0007669"/>
    <property type="project" value="UniProtKB-UniPathway"/>
</dbReference>
<keyword evidence="6 11" id="KW-0368">Histidine biosynthesis</keyword>
<dbReference type="EMBL" id="LIAV01000446">
    <property type="protein sequence ID" value="KRO37181.1"/>
    <property type="molecule type" value="Genomic_DNA"/>
</dbReference>
<dbReference type="GO" id="GO:0000107">
    <property type="term" value="F:imidazoleglycerol-phosphate synthase activity"/>
    <property type="evidence" value="ECO:0007669"/>
    <property type="project" value="InterPro"/>
</dbReference>